<protein>
    <submittedName>
        <fullName evidence="3">WcaI family glycosyltransferase</fullName>
    </submittedName>
</protein>
<dbReference type="CDD" id="cd03794">
    <property type="entry name" value="GT4_WbuB-like"/>
    <property type="match status" value="1"/>
</dbReference>
<dbReference type="Pfam" id="PF00534">
    <property type="entry name" value="Glycos_transf_1"/>
    <property type="match status" value="1"/>
</dbReference>
<dbReference type="InterPro" id="IPR050194">
    <property type="entry name" value="Glycosyltransferase_grp1"/>
</dbReference>
<feature type="domain" description="Glycosyltransferase subfamily 4-like N-terminal" evidence="2">
    <location>
        <begin position="16"/>
        <end position="200"/>
    </location>
</feature>
<evidence type="ECO:0000313" key="3">
    <source>
        <dbReference type="EMBL" id="MBE9029455.1"/>
    </source>
</evidence>
<dbReference type="EMBL" id="JADEXQ010000016">
    <property type="protein sequence ID" value="MBE9029455.1"/>
    <property type="molecule type" value="Genomic_DNA"/>
</dbReference>
<dbReference type="AlphaFoldDB" id="A0A928VMY1"/>
<evidence type="ECO:0000313" key="4">
    <source>
        <dbReference type="Proteomes" id="UP000625316"/>
    </source>
</evidence>
<evidence type="ECO:0000259" key="1">
    <source>
        <dbReference type="Pfam" id="PF00534"/>
    </source>
</evidence>
<dbReference type="Proteomes" id="UP000625316">
    <property type="component" value="Unassembled WGS sequence"/>
</dbReference>
<accession>A0A928VMY1</accession>
<proteinExistence type="predicted"/>
<dbReference type="InterPro" id="IPR028098">
    <property type="entry name" value="Glyco_trans_4-like_N"/>
</dbReference>
<comment type="caution">
    <text evidence="3">The sequence shown here is derived from an EMBL/GenBank/DDBJ whole genome shotgun (WGS) entry which is preliminary data.</text>
</comment>
<dbReference type="Pfam" id="PF13579">
    <property type="entry name" value="Glyco_trans_4_4"/>
    <property type="match status" value="1"/>
</dbReference>
<feature type="domain" description="Glycosyl transferase family 1" evidence="1">
    <location>
        <begin position="215"/>
        <end position="384"/>
    </location>
</feature>
<dbReference type="PANTHER" id="PTHR45947:SF3">
    <property type="entry name" value="SULFOQUINOVOSYL TRANSFERASE SQD2"/>
    <property type="match status" value="1"/>
</dbReference>
<dbReference type="PANTHER" id="PTHR45947">
    <property type="entry name" value="SULFOQUINOVOSYL TRANSFERASE SQD2"/>
    <property type="match status" value="1"/>
</dbReference>
<gene>
    <name evidence="3" type="ORF">IQ266_06720</name>
</gene>
<keyword evidence="4" id="KW-1185">Reference proteome</keyword>
<dbReference type="Gene3D" id="3.40.50.2000">
    <property type="entry name" value="Glycogen Phosphorylase B"/>
    <property type="match status" value="2"/>
</dbReference>
<dbReference type="SUPFAM" id="SSF53756">
    <property type="entry name" value="UDP-Glycosyltransferase/glycogen phosphorylase"/>
    <property type="match status" value="1"/>
</dbReference>
<dbReference type="RefSeq" id="WP_264324273.1">
    <property type="nucleotide sequence ID" value="NZ_JADEXQ010000016.1"/>
</dbReference>
<evidence type="ECO:0000259" key="2">
    <source>
        <dbReference type="Pfam" id="PF13579"/>
    </source>
</evidence>
<dbReference type="NCBIfam" id="NF007640">
    <property type="entry name" value="PRK10307.1"/>
    <property type="match status" value="1"/>
</dbReference>
<sequence length="429" mass="47563">MRVLIYSYNYYPEPIGIAPLMTELAEGLVKRGHEVRVVTGMPNYPQRQIYDGYEDKLYLTEERHGVIIQRSFVWVKPKPNLVDRVLLDGSFVMSSMVQALRGWRPDVILLTVPPLPIAVPANLLGWLYRCPVVLNVQDILPEAAVHVGLLKNPALIRVMEKLEQFAYSTAHTVSVIADGFVDNLTSKGVPTEKITCIPNWVNTNFIQPLERDDNAFRREFGLEGKFVALYSGNIALTQGLETVVEAATQMLDNPEIVFVIVGESRALAKLQEYCDAQGASNVKLLPFQPRERLPEMLAAADVSLIVQRRHVVSFNMPSKTQVILASGRPAIASVPSTGSAAKAIEKSRGGMVVEPENPQALADAILHLQAHPELAAAFGKQGRQFALDRYSFEQSLNQYEALFERVVASTQANRIFSLRPKKSSANLSS</sequence>
<organism evidence="3 4">
    <name type="scientific">Romeriopsis navalis LEGE 11480</name>
    <dbReference type="NCBI Taxonomy" id="2777977"/>
    <lineage>
        <taxon>Bacteria</taxon>
        <taxon>Bacillati</taxon>
        <taxon>Cyanobacteriota</taxon>
        <taxon>Cyanophyceae</taxon>
        <taxon>Leptolyngbyales</taxon>
        <taxon>Leptolyngbyaceae</taxon>
        <taxon>Romeriopsis</taxon>
        <taxon>Romeriopsis navalis</taxon>
    </lineage>
</organism>
<reference evidence="3" key="1">
    <citation type="submission" date="2020-10" db="EMBL/GenBank/DDBJ databases">
        <authorList>
            <person name="Castelo-Branco R."/>
            <person name="Eusebio N."/>
            <person name="Adriana R."/>
            <person name="Vieira A."/>
            <person name="Brugerolle De Fraissinette N."/>
            <person name="Rezende De Castro R."/>
            <person name="Schneider M.P."/>
            <person name="Vasconcelos V."/>
            <person name="Leao P.N."/>
        </authorList>
    </citation>
    <scope>NUCLEOTIDE SEQUENCE</scope>
    <source>
        <strain evidence="3">LEGE 11480</strain>
    </source>
</reference>
<dbReference type="InterPro" id="IPR001296">
    <property type="entry name" value="Glyco_trans_1"/>
</dbReference>
<dbReference type="GO" id="GO:0016758">
    <property type="term" value="F:hexosyltransferase activity"/>
    <property type="evidence" value="ECO:0007669"/>
    <property type="project" value="TreeGrafter"/>
</dbReference>
<name>A0A928VMY1_9CYAN</name>